<evidence type="ECO:0000313" key="3">
    <source>
        <dbReference type="Proteomes" id="UP001520140"/>
    </source>
</evidence>
<comment type="similarity">
    <text evidence="1">Belongs to the ComF/GntX family.</text>
</comment>
<dbReference type="Proteomes" id="UP001520140">
    <property type="component" value="Unassembled WGS sequence"/>
</dbReference>
<gene>
    <name evidence="2" type="ORF">HQ605_07410</name>
</gene>
<organism evidence="2 3">
    <name type="scientific">Rhodococcoides kroppenstedtii</name>
    <dbReference type="NCBI Taxonomy" id="293050"/>
    <lineage>
        <taxon>Bacteria</taxon>
        <taxon>Bacillati</taxon>
        <taxon>Actinomycetota</taxon>
        <taxon>Actinomycetes</taxon>
        <taxon>Mycobacteriales</taxon>
        <taxon>Nocardiaceae</taxon>
        <taxon>Rhodococcoides</taxon>
    </lineage>
</organism>
<proteinExistence type="inferred from homology"/>
<dbReference type="InterPro" id="IPR051910">
    <property type="entry name" value="ComF/GntX_DNA_util-trans"/>
</dbReference>
<dbReference type="Gene3D" id="3.40.50.2020">
    <property type="match status" value="1"/>
</dbReference>
<dbReference type="CDD" id="cd06223">
    <property type="entry name" value="PRTases_typeI"/>
    <property type="match status" value="1"/>
</dbReference>
<evidence type="ECO:0000313" key="2">
    <source>
        <dbReference type="EMBL" id="MBY6320641.1"/>
    </source>
</evidence>
<evidence type="ECO:0000256" key="1">
    <source>
        <dbReference type="ARBA" id="ARBA00008007"/>
    </source>
</evidence>
<dbReference type="SUPFAM" id="SSF53271">
    <property type="entry name" value="PRTase-like"/>
    <property type="match status" value="1"/>
</dbReference>
<sequence length="225" mass="22836">MGARWSATVRAGIDLVVPRECGGCGAASVAWCARCAEALAQPPRAVRPAVTVGVPCFALGSYAGPHRAAVVAAKERGRRDLAVPLGRALADAISQLRDAGDLDPAELNPLVLVPAPSRRRAARRRGGDPVVRLCTAASAASAPEVVSVARVLEVDGGVRDSVGLSAAQRAENLAGRIGVRARAPRGPVVLVDDVLTTGTTAAESVAALRRAGVGVDAVVVIGAVR</sequence>
<dbReference type="InterPro" id="IPR000836">
    <property type="entry name" value="PRTase_dom"/>
</dbReference>
<dbReference type="PANTHER" id="PTHR47505">
    <property type="entry name" value="DNA UTILIZATION PROTEIN YHGH"/>
    <property type="match status" value="1"/>
</dbReference>
<keyword evidence="3" id="KW-1185">Reference proteome</keyword>
<accession>A0ABS7NRL0</accession>
<dbReference type="PANTHER" id="PTHR47505:SF1">
    <property type="entry name" value="DNA UTILIZATION PROTEIN YHGH"/>
    <property type="match status" value="1"/>
</dbReference>
<reference evidence="2 3" key="1">
    <citation type="submission" date="2020-06" db="EMBL/GenBank/DDBJ databases">
        <title>Taxonomy, biology and ecology of Rhodococcus bacteria occurring in California pistachio and other woody hosts as revealed by genome sequence analyses.</title>
        <authorList>
            <person name="Gai Y."/>
            <person name="Riely B."/>
        </authorList>
    </citation>
    <scope>NUCLEOTIDE SEQUENCE [LARGE SCALE GENOMIC DNA]</scope>
    <source>
        <strain evidence="2 3">BP-284</strain>
    </source>
</reference>
<protein>
    <submittedName>
        <fullName evidence="2">ComF family protein</fullName>
    </submittedName>
</protein>
<dbReference type="RefSeq" id="WP_068101911.1">
    <property type="nucleotide sequence ID" value="NZ_JABUKE010000004.1"/>
</dbReference>
<comment type="caution">
    <text evidence="2">The sequence shown here is derived from an EMBL/GenBank/DDBJ whole genome shotgun (WGS) entry which is preliminary data.</text>
</comment>
<dbReference type="InterPro" id="IPR029057">
    <property type="entry name" value="PRTase-like"/>
</dbReference>
<name>A0ABS7NRL0_9NOCA</name>
<dbReference type="EMBL" id="JABUKG010000006">
    <property type="protein sequence ID" value="MBY6320641.1"/>
    <property type="molecule type" value="Genomic_DNA"/>
</dbReference>